<gene>
    <name evidence="2" type="ORF">HMPREF0645_2549</name>
</gene>
<dbReference type="Proteomes" id="UP000003160">
    <property type="component" value="Unassembled WGS sequence"/>
</dbReference>
<protein>
    <recommendedName>
        <fullName evidence="1">Peptidase C30 domain-containing protein</fullName>
    </recommendedName>
</protein>
<reference evidence="2 3" key="1">
    <citation type="submission" date="2009-10" db="EMBL/GenBank/DDBJ databases">
        <authorList>
            <person name="Qin X."/>
            <person name="Bachman B."/>
            <person name="Battles P."/>
            <person name="Bell A."/>
            <person name="Bess C."/>
            <person name="Bickham C."/>
            <person name="Chaboub L."/>
            <person name="Chen D."/>
            <person name="Coyle M."/>
            <person name="Deiros D.R."/>
            <person name="Dinh H."/>
            <person name="Forbes L."/>
            <person name="Fowler G."/>
            <person name="Francisco L."/>
            <person name="Fu Q."/>
            <person name="Gubbala S."/>
            <person name="Hale W."/>
            <person name="Han Y."/>
            <person name="Hemphill L."/>
            <person name="Highlander S.K."/>
            <person name="Hirani K."/>
            <person name="Hogues M."/>
            <person name="Jackson L."/>
            <person name="Jakkamsetti A."/>
            <person name="Javaid M."/>
            <person name="Jiang H."/>
            <person name="Korchina V."/>
            <person name="Kovar C."/>
            <person name="Lara F."/>
            <person name="Lee S."/>
            <person name="Mata R."/>
            <person name="Mathew T."/>
            <person name="Moen C."/>
            <person name="Morales K."/>
            <person name="Munidasa M."/>
            <person name="Nazareth L."/>
            <person name="Ngo R."/>
            <person name="Nguyen L."/>
            <person name="Okwuonu G."/>
            <person name="Ongeri F."/>
            <person name="Patil S."/>
            <person name="Petrosino J."/>
            <person name="Pham C."/>
            <person name="Pham P."/>
            <person name="Pu L.-L."/>
            <person name="Puazo M."/>
            <person name="Raj R."/>
            <person name="Reid J."/>
            <person name="Rouhana J."/>
            <person name="Saada N."/>
            <person name="Shang Y."/>
            <person name="Simmons D."/>
            <person name="Thornton R."/>
            <person name="Warren J."/>
            <person name="Weissenberger G."/>
            <person name="Zhang J."/>
            <person name="Zhang L."/>
            <person name="Zhou C."/>
            <person name="Zhu D."/>
            <person name="Muzny D."/>
            <person name="Worley K."/>
            <person name="Gibbs R."/>
        </authorList>
    </citation>
    <scope>NUCLEOTIDE SEQUENCE [LARGE SCALE GENOMIC DNA]</scope>
    <source>
        <strain evidence="2 3">DSM 17361</strain>
    </source>
</reference>
<sequence length="61" mass="6916">MSVFFRINFRTSIAKGSSLVMMSTKKIAPNFTVHQNLKSVTHSNYALNDLWIGMTKILPQT</sequence>
<feature type="domain" description="Peptidase C30" evidence="1">
    <location>
        <begin position="21"/>
        <end position="61"/>
    </location>
</feature>
<keyword evidence="3" id="KW-1185">Reference proteome</keyword>
<proteinExistence type="predicted"/>
<dbReference type="HOGENOM" id="CLU_2918796_0_0_10"/>
<evidence type="ECO:0000259" key="1">
    <source>
        <dbReference type="PROSITE" id="PS51442"/>
    </source>
</evidence>
<dbReference type="PROSITE" id="PS51442">
    <property type="entry name" value="M_PRO"/>
    <property type="match status" value="1"/>
</dbReference>
<dbReference type="EMBL" id="ACKS01000103">
    <property type="protein sequence ID" value="EFA43028.1"/>
    <property type="molecule type" value="Genomic_DNA"/>
</dbReference>
<dbReference type="InterPro" id="IPR008740">
    <property type="entry name" value="Peptidase_C30_CoV"/>
</dbReference>
<comment type="caution">
    <text evidence="2">The sequence shown here is derived from an EMBL/GenBank/DDBJ whole genome shotgun (WGS) entry which is preliminary data.</text>
</comment>
<organism evidence="2 3">
    <name type="scientific">Hallella bergensis DSM 17361</name>
    <dbReference type="NCBI Taxonomy" id="585502"/>
    <lineage>
        <taxon>Bacteria</taxon>
        <taxon>Pseudomonadati</taxon>
        <taxon>Bacteroidota</taxon>
        <taxon>Bacteroidia</taxon>
        <taxon>Bacteroidales</taxon>
        <taxon>Prevotellaceae</taxon>
        <taxon>Hallella</taxon>
    </lineage>
</organism>
<dbReference type="GO" id="GO:0019082">
    <property type="term" value="P:viral protein processing"/>
    <property type="evidence" value="ECO:0007669"/>
    <property type="project" value="InterPro"/>
</dbReference>
<evidence type="ECO:0000313" key="2">
    <source>
        <dbReference type="EMBL" id="EFA43028.1"/>
    </source>
</evidence>
<name>D1Q014_9BACT</name>
<dbReference type="GO" id="GO:0008233">
    <property type="term" value="F:peptidase activity"/>
    <property type="evidence" value="ECO:0007669"/>
    <property type="project" value="InterPro"/>
</dbReference>
<evidence type="ECO:0000313" key="3">
    <source>
        <dbReference type="Proteomes" id="UP000003160"/>
    </source>
</evidence>
<accession>D1Q014</accession>
<dbReference type="AlphaFoldDB" id="D1Q014"/>